<evidence type="ECO:0000256" key="1">
    <source>
        <dbReference type="SAM" id="MobiDB-lite"/>
    </source>
</evidence>
<name>A0A1Z4KKP0_ANAVA</name>
<organism evidence="2 3">
    <name type="scientific">Trichormus variabilis NIES-23</name>
    <dbReference type="NCBI Taxonomy" id="1973479"/>
    <lineage>
        <taxon>Bacteria</taxon>
        <taxon>Bacillati</taxon>
        <taxon>Cyanobacteriota</taxon>
        <taxon>Cyanophyceae</taxon>
        <taxon>Nostocales</taxon>
        <taxon>Nostocaceae</taxon>
        <taxon>Trichormus</taxon>
    </lineage>
</organism>
<evidence type="ECO:0000313" key="2">
    <source>
        <dbReference type="EMBL" id="BAY69540.1"/>
    </source>
</evidence>
<reference evidence="2 3" key="1">
    <citation type="submission" date="2017-06" db="EMBL/GenBank/DDBJ databases">
        <title>Genome sequencing of cyanobaciteial culture collection at National Institute for Environmental Studies (NIES).</title>
        <authorList>
            <person name="Hirose Y."/>
            <person name="Shimura Y."/>
            <person name="Fujisawa T."/>
            <person name="Nakamura Y."/>
            <person name="Kawachi M."/>
        </authorList>
    </citation>
    <scope>NUCLEOTIDE SEQUENCE [LARGE SCALE GENOMIC DNA]</scope>
    <source>
        <strain evidence="2 3">NIES-23</strain>
    </source>
</reference>
<dbReference type="Proteomes" id="UP000217507">
    <property type="component" value="Chromosome"/>
</dbReference>
<sequence length="623" mass="69876">MVGYTVHLYSTNKHPSFSVLTDTGNSLEDQQEDSMRVAVQQEDLQLLSRTLQEQFLAEVPSGEFFQIKCAVNKDELMILTQHPVSVKVNTEEIFAVLEEALQSLPPYQDQQVQCFLRIVGEKLPYAKRSLTMKGYGKTESPIIQQDDEDQEDEEATSFSSLALPLSHSTATDAVEYEEGVFDPLAGTPDLLTNPSQRPLKKILLGAVVGISLLGSGGAYLVTRPCVMSVCQEFQSAQQLNTQFRQLISRARSEKDLTTLQQQLETTSIALGVIPPWSSYSQQAAELKTNLSGRSEKISQVNKALQAASVAEQKMQTPATSQDELQARQQLWRQAITPLEAISPNHELYRLVQPKLIKYRIHLQTINQQLLAQEKWVKKLADAKGVASVANKWETTAKSLKDWQRVQSTWQVVINALNVIPQSSPASQEAQQLLLEYKPKLARARDRVTIEQLAAKSYQQLLGIASQAKAYEQKQEWQAAVIYWQQALQAAKQISNNSLYYNQAQSLITPYSASLQQAQEKLILNNSWQQTRADLNKTCSSEIRICNFTVDDKGIIVKITPEYEQVLQSSISDNNAQDSSLAVGITNHWQTLQEALTVISENANLPLFIYNVQDQVIYMRTPGE</sequence>
<protein>
    <submittedName>
        <fullName evidence="2">Uncharacterized protein</fullName>
    </submittedName>
</protein>
<evidence type="ECO:0000313" key="3">
    <source>
        <dbReference type="Proteomes" id="UP000217507"/>
    </source>
</evidence>
<proteinExistence type="predicted"/>
<gene>
    <name evidence="2" type="ORF">NIES23_23340</name>
</gene>
<accession>A0A1Z4KKP0</accession>
<dbReference type="EMBL" id="AP018216">
    <property type="protein sequence ID" value="BAY69540.1"/>
    <property type="molecule type" value="Genomic_DNA"/>
</dbReference>
<dbReference type="AlphaFoldDB" id="A0A1Z4KKP0"/>
<feature type="region of interest" description="Disordered" evidence="1">
    <location>
        <begin position="137"/>
        <end position="159"/>
    </location>
</feature>
<feature type="compositionally biased region" description="Acidic residues" evidence="1">
    <location>
        <begin position="145"/>
        <end position="155"/>
    </location>
</feature>